<dbReference type="PANTHER" id="PTHR33371:SF17">
    <property type="entry name" value="MCE-FAMILY PROTEIN MCE1B"/>
    <property type="match status" value="1"/>
</dbReference>
<dbReference type="EMBL" id="BAAAUX010000002">
    <property type="protein sequence ID" value="GAA2775428.1"/>
    <property type="molecule type" value="Genomic_DNA"/>
</dbReference>
<dbReference type="PANTHER" id="PTHR33371">
    <property type="entry name" value="INTERMEMBRANE PHOSPHOLIPID TRANSPORT SYSTEM BINDING PROTEIN MLAD-RELATED"/>
    <property type="match status" value="1"/>
</dbReference>
<protein>
    <submittedName>
        <fullName evidence="3">MlaD family protein</fullName>
    </submittedName>
</protein>
<dbReference type="NCBIfam" id="TIGR00996">
    <property type="entry name" value="Mtu_fam_mce"/>
    <property type="match status" value="1"/>
</dbReference>
<evidence type="ECO:0000259" key="2">
    <source>
        <dbReference type="Pfam" id="PF11887"/>
    </source>
</evidence>
<sequence length="336" mass="35812">MLKLTAFVLVAVTATTFLGVTMAGTRLGPDSHYLARFTDVTGLNEGDDVRIAGVPAGQVRSIRIVDRRLAEVEFALHDRRLLPASVTGTVKYRNLIGQRYLALDRGSGPPGEMLPEGSTIPVERTRPALNLTVLFNGFKPLFQALSPKDVNELSQAIIEVLQGEGGTVEGLLGRIASLTSTIAERDRVIGEVVANLNTVLGAVNSRGEQLSGVLAQTQQLVTGLAGDRRPIGEAMAGIAELTGATAGLLAEGRGPLRDDIAGLGVLSRNLGDHEELVRRFAENLPDKLNTVMRPATYGSWFNFYLCRASGRAGIADAGVELPILPLPATDTPERCR</sequence>
<dbReference type="InterPro" id="IPR005693">
    <property type="entry name" value="Mce"/>
</dbReference>
<gene>
    <name evidence="3" type="ORF">GCM10010470_04490</name>
</gene>
<proteinExistence type="predicted"/>
<dbReference type="InterPro" id="IPR003399">
    <property type="entry name" value="Mce/MlaD"/>
</dbReference>
<reference evidence="3 4" key="1">
    <citation type="journal article" date="2019" name="Int. J. Syst. Evol. Microbiol.">
        <title>The Global Catalogue of Microorganisms (GCM) 10K type strain sequencing project: providing services to taxonomists for standard genome sequencing and annotation.</title>
        <authorList>
            <consortium name="The Broad Institute Genomics Platform"/>
            <consortium name="The Broad Institute Genome Sequencing Center for Infectious Disease"/>
            <person name="Wu L."/>
            <person name="Ma J."/>
        </authorList>
    </citation>
    <scope>NUCLEOTIDE SEQUENCE [LARGE SCALE GENOMIC DNA]</scope>
    <source>
        <strain evidence="3 4">JCM 9383</strain>
    </source>
</reference>
<dbReference type="Pfam" id="PF11887">
    <property type="entry name" value="Mce4_CUP1"/>
    <property type="match status" value="1"/>
</dbReference>
<comment type="caution">
    <text evidence="3">The sequence shown here is derived from an EMBL/GenBank/DDBJ whole genome shotgun (WGS) entry which is preliminary data.</text>
</comment>
<evidence type="ECO:0000313" key="4">
    <source>
        <dbReference type="Proteomes" id="UP001500979"/>
    </source>
</evidence>
<dbReference type="InterPro" id="IPR024516">
    <property type="entry name" value="Mce_C"/>
</dbReference>
<accession>A0ABN3V285</accession>
<keyword evidence="4" id="KW-1185">Reference proteome</keyword>
<feature type="domain" description="Mce/MlaD" evidence="1">
    <location>
        <begin position="32"/>
        <end position="106"/>
    </location>
</feature>
<feature type="domain" description="Mammalian cell entry C-terminal" evidence="2">
    <location>
        <begin position="113"/>
        <end position="293"/>
    </location>
</feature>
<dbReference type="InterPro" id="IPR052336">
    <property type="entry name" value="MlaD_Phospholipid_Transporter"/>
</dbReference>
<evidence type="ECO:0000313" key="3">
    <source>
        <dbReference type="EMBL" id="GAA2775428.1"/>
    </source>
</evidence>
<evidence type="ECO:0000259" key="1">
    <source>
        <dbReference type="Pfam" id="PF02470"/>
    </source>
</evidence>
<dbReference type="Proteomes" id="UP001500979">
    <property type="component" value="Unassembled WGS sequence"/>
</dbReference>
<dbReference type="Pfam" id="PF02470">
    <property type="entry name" value="MlaD"/>
    <property type="match status" value="1"/>
</dbReference>
<organism evidence="3 4">
    <name type="scientific">Saccharopolyspora taberi</name>
    <dbReference type="NCBI Taxonomy" id="60895"/>
    <lineage>
        <taxon>Bacteria</taxon>
        <taxon>Bacillati</taxon>
        <taxon>Actinomycetota</taxon>
        <taxon>Actinomycetes</taxon>
        <taxon>Pseudonocardiales</taxon>
        <taxon>Pseudonocardiaceae</taxon>
        <taxon>Saccharopolyspora</taxon>
    </lineage>
</organism>
<name>A0ABN3V285_9PSEU</name>